<keyword evidence="2" id="KW-1185">Reference proteome</keyword>
<organism evidence="1 2">
    <name type="scientific">Mesorhizobium australicum</name>
    <dbReference type="NCBI Taxonomy" id="536018"/>
    <lineage>
        <taxon>Bacteria</taxon>
        <taxon>Pseudomonadati</taxon>
        <taxon>Pseudomonadota</taxon>
        <taxon>Alphaproteobacteria</taxon>
        <taxon>Hyphomicrobiales</taxon>
        <taxon>Phyllobacteriaceae</taxon>
        <taxon>Mesorhizobium</taxon>
    </lineage>
</organism>
<comment type="caution">
    <text evidence="1">The sequence shown here is derived from an EMBL/GenBank/DDBJ whole genome shotgun (WGS) entry which is preliminary data.</text>
</comment>
<accession>A0ACC6SVM6</accession>
<dbReference type="Proteomes" id="UP001480082">
    <property type="component" value="Unassembled WGS sequence"/>
</dbReference>
<protein>
    <submittedName>
        <fullName evidence="1">Glycosyltransferase</fullName>
        <ecNumber evidence="1">2.4.-.-</ecNumber>
    </submittedName>
</protein>
<keyword evidence="1" id="KW-0328">Glycosyltransferase</keyword>
<evidence type="ECO:0000313" key="1">
    <source>
        <dbReference type="EMBL" id="MER9283759.1"/>
    </source>
</evidence>
<name>A0ACC6SVM6_9HYPH</name>
<proteinExistence type="predicted"/>
<evidence type="ECO:0000313" key="2">
    <source>
        <dbReference type="Proteomes" id="UP001480082"/>
    </source>
</evidence>
<dbReference type="EMBL" id="JAMYRI010000003">
    <property type="protein sequence ID" value="MER9283759.1"/>
    <property type="molecule type" value="Genomic_DNA"/>
</dbReference>
<gene>
    <name evidence="1" type="ORF">NKI81_07260</name>
</gene>
<reference evidence="1 2" key="1">
    <citation type="journal article" date="2024" name="Proc. Natl. Acad. Sci. U.S.A.">
        <title>The evolutionary genomics of adaptation to stress in wild rhizobium bacteria.</title>
        <authorList>
            <person name="Kehlet-Delgado H."/>
            <person name="Montoya A.P."/>
            <person name="Jensen K.T."/>
            <person name="Wendlandt C.E."/>
            <person name="Dexheimer C."/>
            <person name="Roberts M."/>
            <person name="Torres Martinez L."/>
            <person name="Friesen M.L."/>
            <person name="Griffitts J.S."/>
            <person name="Porter S.S."/>
        </authorList>
    </citation>
    <scope>NUCLEOTIDE SEQUENCE [LARGE SCALE GENOMIC DNA]</scope>
    <source>
        <strain evidence="1 2">M0468</strain>
    </source>
</reference>
<dbReference type="EC" id="2.4.-.-" evidence="1"/>
<sequence>MQHLTMNTLGKKLAGLPRVSLVVPAFNAAEYIGETIGSLLAQDYQDLEITVVDDGSTDGTSEIAANFGGKVRLHRQANAGQSAAMTAGWAMSTGAVLGYISADDRLRPTAIRRCVEELMARPEVVLVYPDFNIIDEHSVLRSTLRPPDYSRRALYANLHCLPGPGALFRRCAYERAGSWCSDLRQIPDLDFFLRIGLEGNFYHLPEVLAEFRMHSGSTTYRAVPYERGEEPQRMVEMFFARQDLPDDIRKWERETRANASLLSAAIHGRSGRTVVAMRRLTAAALHLPTLTSLKALKHTVLIAKGIFTMPGPR</sequence>
<keyword evidence="1" id="KW-0808">Transferase</keyword>